<dbReference type="AlphaFoldDB" id="A0A1H0Z408"/>
<reference evidence="2" key="1">
    <citation type="submission" date="2016-10" db="EMBL/GenBank/DDBJ databases">
        <authorList>
            <person name="Varghese N."/>
            <person name="Submissions S."/>
        </authorList>
    </citation>
    <scope>NUCLEOTIDE SEQUENCE [LARGE SCALE GENOMIC DNA]</scope>
    <source>
        <strain evidence="2">GAS106B</strain>
    </source>
</reference>
<evidence type="ECO:0000313" key="2">
    <source>
        <dbReference type="Proteomes" id="UP000183487"/>
    </source>
</evidence>
<name>A0A1H0Z408_9BURK</name>
<sequence length="68" mass="7249">MKPSRVTAQMLEITELVVSRSESGECGCPAVLWSARVKANSEVGTERDSVSGGWRVAGGGWRVANGER</sequence>
<accession>A0A1H0Z408</accession>
<organism evidence="1 2">
    <name type="scientific">Paraburkholderia fungorum</name>
    <dbReference type="NCBI Taxonomy" id="134537"/>
    <lineage>
        <taxon>Bacteria</taxon>
        <taxon>Pseudomonadati</taxon>
        <taxon>Pseudomonadota</taxon>
        <taxon>Betaproteobacteria</taxon>
        <taxon>Burkholderiales</taxon>
        <taxon>Burkholderiaceae</taxon>
        <taxon>Paraburkholderia</taxon>
    </lineage>
</organism>
<keyword evidence="2" id="KW-1185">Reference proteome</keyword>
<evidence type="ECO:0000313" key="1">
    <source>
        <dbReference type="EMBL" id="SDQ22128.1"/>
    </source>
</evidence>
<proteinExistence type="predicted"/>
<gene>
    <name evidence="1" type="ORF">SAMN05443245_0436</name>
</gene>
<dbReference type="EMBL" id="FNKP01000001">
    <property type="protein sequence ID" value="SDQ22128.1"/>
    <property type="molecule type" value="Genomic_DNA"/>
</dbReference>
<dbReference type="Proteomes" id="UP000183487">
    <property type="component" value="Unassembled WGS sequence"/>
</dbReference>
<protein>
    <submittedName>
        <fullName evidence="1">Uncharacterized protein</fullName>
    </submittedName>
</protein>